<dbReference type="InterPro" id="IPR023247">
    <property type="entry name" value="IC97/Dnai7-like"/>
</dbReference>
<feature type="domain" description="CASC1 C-terminal" evidence="3">
    <location>
        <begin position="464"/>
        <end position="651"/>
    </location>
</feature>
<dbReference type="EMBL" id="JAFNEN010000317">
    <property type="protein sequence ID" value="KAG8185989.1"/>
    <property type="molecule type" value="Genomic_DNA"/>
</dbReference>
<dbReference type="PRINTS" id="PR02043">
    <property type="entry name" value="CANCERSCCP1"/>
</dbReference>
<comment type="similarity">
    <text evidence="1">Belongs to the DNAI7 family.</text>
</comment>
<evidence type="ECO:0000313" key="5">
    <source>
        <dbReference type="EMBL" id="KAG8185989.1"/>
    </source>
</evidence>
<dbReference type="Pfam" id="PF12366">
    <property type="entry name" value="Casc1_C"/>
    <property type="match status" value="1"/>
</dbReference>
<dbReference type="GO" id="GO:0048487">
    <property type="term" value="F:beta-tubulin binding"/>
    <property type="evidence" value="ECO:0007669"/>
    <property type="project" value="TreeGrafter"/>
</dbReference>
<protein>
    <submittedName>
        <fullName evidence="5">Uncharacterized protein</fullName>
    </submittedName>
</protein>
<dbReference type="GO" id="GO:0008017">
    <property type="term" value="F:microtubule binding"/>
    <property type="evidence" value="ECO:0007669"/>
    <property type="project" value="TreeGrafter"/>
</dbReference>
<dbReference type="InterPro" id="IPR031826">
    <property type="entry name" value="IC97/Casc1_N"/>
</dbReference>
<dbReference type="PANTHER" id="PTHR20929">
    <property type="entry name" value="LUNG ADENOMA SUSCEPTIBILITY 1-RELATED"/>
    <property type="match status" value="1"/>
</dbReference>
<gene>
    <name evidence="5" type="ORF">JTE90_027661</name>
</gene>
<evidence type="ECO:0000256" key="1">
    <source>
        <dbReference type="ARBA" id="ARBA00024332"/>
    </source>
</evidence>
<dbReference type="AlphaFoldDB" id="A0AAV6UP50"/>
<evidence type="ECO:0000256" key="2">
    <source>
        <dbReference type="SAM" id="MobiDB-lite"/>
    </source>
</evidence>
<reference evidence="5 6" key="1">
    <citation type="journal article" date="2022" name="Nat. Ecol. Evol.">
        <title>A masculinizing supergene underlies an exaggerated male reproductive morph in a spider.</title>
        <authorList>
            <person name="Hendrickx F."/>
            <person name="De Corte Z."/>
            <person name="Sonet G."/>
            <person name="Van Belleghem S.M."/>
            <person name="Kostlbacher S."/>
            <person name="Vangestel C."/>
        </authorList>
    </citation>
    <scope>NUCLEOTIDE SEQUENCE [LARGE SCALE GENOMIC DNA]</scope>
    <source>
        <strain evidence="5">W744_W776</strain>
    </source>
</reference>
<feature type="compositionally biased region" description="Basic residues" evidence="2">
    <location>
        <begin position="1"/>
        <end position="11"/>
    </location>
</feature>
<dbReference type="PANTHER" id="PTHR20929:SF11">
    <property type="entry name" value="DYNEIN AXONEMAL INTERMEDIATE CHAIN 7"/>
    <property type="match status" value="1"/>
</dbReference>
<feature type="region of interest" description="Disordered" evidence="2">
    <location>
        <begin position="1"/>
        <end position="35"/>
    </location>
</feature>
<sequence length="706" mass="81119">MPPRKKSLGKRTRAERTAAKKGRETPEDLIDKVEKIEPATTVEAKTEDIIQESEVKSAELAELHSKFSDLNEFYRATKSSKWDEKCWFKYVYRSRDVNPLILPEVNAYLTELDEDDQYDIAHVFEECHKSQNMCEELKLALLECPVIPTKTLRYWIESIKNLQCMVRKKIDKATFRILRGANENINDETFNMEYGIRDNSGAGFILCLWGNLAKNLRHRGMELTSVGFSFDLPPELAKVNCAVRILHTMFDNVTPLFCESALPVEWKLGELTIKDDYNLSLVDEIYSTDNEEITRELNASEFSETIGNILKQLNAMEIFSKADAEKITPGMSFTPPEEPEITIVEKAEYFPVGGLYYFDLFQLPHQTVKSGCWIFTHWDEQVLQRIPFRTSIIPIRHPKPDMSPAVAAEFADSEIKRFDKEMCSAISVCLNNLLSESSSVLFLEQPLPSFWIPEKKGFTSIGFFETKYDEETGQIQFKTNQFGVIGLLQRRYNNMPYQSWELISGDDPNSCVLNITGMQLAIKIEIGKGLGCIRGIEQDGKSLFPESYSMWMSPAEVIKKLMSMGINIAVEEEISKFIEVSSKNNQLENRAYSCMSMLCNPFNFYWSRWNATVSSDQLVMKYNVGPTDNQDNIIHLLITPEKVLEIKCTETHAKFNDDPVDDHKYHSNLYHLLMEKNDIDPQRETDKEFANAIFYILSTCKLFSCS</sequence>
<feature type="compositionally biased region" description="Basic and acidic residues" evidence="2">
    <location>
        <begin position="12"/>
        <end position="35"/>
    </location>
</feature>
<organism evidence="5 6">
    <name type="scientific">Oedothorax gibbosus</name>
    <dbReference type="NCBI Taxonomy" id="931172"/>
    <lineage>
        <taxon>Eukaryota</taxon>
        <taxon>Metazoa</taxon>
        <taxon>Ecdysozoa</taxon>
        <taxon>Arthropoda</taxon>
        <taxon>Chelicerata</taxon>
        <taxon>Arachnida</taxon>
        <taxon>Araneae</taxon>
        <taxon>Araneomorphae</taxon>
        <taxon>Entelegynae</taxon>
        <taxon>Araneoidea</taxon>
        <taxon>Linyphiidae</taxon>
        <taxon>Erigoninae</taxon>
        <taxon>Oedothorax</taxon>
    </lineage>
</organism>
<name>A0AAV6UP50_9ARAC</name>
<dbReference type="GO" id="GO:0005930">
    <property type="term" value="C:axoneme"/>
    <property type="evidence" value="ECO:0007669"/>
    <property type="project" value="TreeGrafter"/>
</dbReference>
<evidence type="ECO:0000259" key="4">
    <source>
        <dbReference type="Pfam" id="PF15927"/>
    </source>
</evidence>
<dbReference type="InterPro" id="IPR022110">
    <property type="entry name" value="CASC1_C"/>
</dbReference>
<dbReference type="Proteomes" id="UP000827092">
    <property type="component" value="Unassembled WGS sequence"/>
</dbReference>
<evidence type="ECO:0000259" key="3">
    <source>
        <dbReference type="Pfam" id="PF12366"/>
    </source>
</evidence>
<comment type="caution">
    <text evidence="5">The sequence shown here is derived from an EMBL/GenBank/DDBJ whole genome shotgun (WGS) entry which is preliminary data.</text>
</comment>
<accession>A0AAV6UP50</accession>
<keyword evidence="6" id="KW-1185">Reference proteome</keyword>
<proteinExistence type="inferred from homology"/>
<evidence type="ECO:0000313" key="6">
    <source>
        <dbReference type="Proteomes" id="UP000827092"/>
    </source>
</evidence>
<dbReference type="Pfam" id="PF15927">
    <property type="entry name" value="Casc1_N"/>
    <property type="match status" value="1"/>
</dbReference>
<feature type="domain" description="IC97/Casc1 N-terminal" evidence="4">
    <location>
        <begin position="40"/>
        <end position="217"/>
    </location>
</feature>